<proteinExistence type="predicted"/>
<feature type="transmembrane region" description="Helical" evidence="1">
    <location>
        <begin position="165"/>
        <end position="198"/>
    </location>
</feature>
<keyword evidence="3" id="KW-1185">Reference proteome</keyword>
<dbReference type="RefSeq" id="WP_115752371.1">
    <property type="nucleotide sequence ID" value="NZ_LARY01000001.1"/>
</dbReference>
<protein>
    <submittedName>
        <fullName evidence="2">Membrane protein</fullName>
    </submittedName>
</protein>
<reference evidence="3" key="1">
    <citation type="submission" date="2015-04" db="EMBL/GenBank/DDBJ databases">
        <authorList>
            <person name="Schardt J."/>
            <person name="Mueller-Herbst S."/>
            <person name="Scherer S."/>
            <person name="Huptas C."/>
        </authorList>
    </citation>
    <scope>NUCLEOTIDE SEQUENCE [LARGE SCALE GENOMIC DNA]</scope>
    <source>
        <strain evidence="3">Kiel-L1</strain>
    </source>
</reference>
<dbReference type="Pfam" id="PF06691">
    <property type="entry name" value="DUF1189"/>
    <property type="match status" value="1"/>
</dbReference>
<dbReference type="AlphaFoldDB" id="A0A3D8TUM5"/>
<keyword evidence="1" id="KW-0472">Membrane</keyword>
<evidence type="ECO:0000313" key="2">
    <source>
        <dbReference type="EMBL" id="RDX02683.1"/>
    </source>
</evidence>
<dbReference type="InterPro" id="IPR009574">
    <property type="entry name" value="DUF1189"/>
</dbReference>
<dbReference type="Proteomes" id="UP000257055">
    <property type="component" value="Unassembled WGS sequence"/>
</dbReference>
<dbReference type="EMBL" id="LARY01000001">
    <property type="protein sequence ID" value="RDX02683.1"/>
    <property type="molecule type" value="Genomic_DNA"/>
</dbReference>
<name>A0A3D8TUM5_9LIST</name>
<keyword evidence="1" id="KW-1133">Transmembrane helix</keyword>
<feature type="transmembrane region" description="Helical" evidence="1">
    <location>
        <begin position="210"/>
        <end position="230"/>
    </location>
</feature>
<evidence type="ECO:0000256" key="1">
    <source>
        <dbReference type="SAM" id="Phobius"/>
    </source>
</evidence>
<accession>A0A3D8TUM5</accession>
<comment type="caution">
    <text evidence="2">The sequence shown here is derived from an EMBL/GenBank/DDBJ whole genome shotgun (WGS) entry which is preliminary data.</text>
</comment>
<evidence type="ECO:0000313" key="3">
    <source>
        <dbReference type="Proteomes" id="UP000257055"/>
    </source>
</evidence>
<organism evidence="2 3">
    <name type="scientific">Listeria kieliensis</name>
    <dbReference type="NCBI Taxonomy" id="1621700"/>
    <lineage>
        <taxon>Bacteria</taxon>
        <taxon>Bacillati</taxon>
        <taxon>Bacillota</taxon>
        <taxon>Bacilli</taxon>
        <taxon>Bacillales</taxon>
        <taxon>Listeriaceae</taxon>
        <taxon>Listeria</taxon>
    </lineage>
</organism>
<sequence>MNIFKRFWRSIYSPKDIATFRKDKTSKSITYLIVLGFLAFLPLAYYTTTTTQNVLKLSKESLQNQIPDFNVQSGKLVTKDQSADDLPISIDEGSLHIYYDASGTLDKDDVDNKIGSYESAFAFLSDGVYITAGGFSQSFSYKTLGISDKDDLLTMYGSVTDVTKYVVPLILLFLFIFMLGMMFFRVAIYGLFGFILTGFGRGGVSYRENWMIATYGITLATVFSMVVEWLQIQVPFGMEINMAVSLIVIFLAIRTIPQNKPE</sequence>
<feature type="transmembrane region" description="Helical" evidence="1">
    <location>
        <begin position="29"/>
        <end position="48"/>
    </location>
</feature>
<keyword evidence="1" id="KW-0812">Transmembrane</keyword>
<gene>
    <name evidence="2" type="ORF">UR08_04015</name>
</gene>
<feature type="transmembrane region" description="Helical" evidence="1">
    <location>
        <begin position="236"/>
        <end position="256"/>
    </location>
</feature>